<protein>
    <submittedName>
        <fullName evidence="1">Uncharacterized protein</fullName>
    </submittedName>
</protein>
<dbReference type="Proteomes" id="UP001634394">
    <property type="component" value="Unassembled WGS sequence"/>
</dbReference>
<comment type="caution">
    <text evidence="1">The sequence shown here is derived from an EMBL/GenBank/DDBJ whole genome shotgun (WGS) entry which is preliminary data.</text>
</comment>
<proteinExistence type="predicted"/>
<dbReference type="EMBL" id="JBJQND010000009">
    <property type="protein sequence ID" value="KAL3865907.1"/>
    <property type="molecule type" value="Genomic_DNA"/>
</dbReference>
<keyword evidence="2" id="KW-1185">Reference proteome</keyword>
<evidence type="ECO:0000313" key="1">
    <source>
        <dbReference type="EMBL" id="KAL3865907.1"/>
    </source>
</evidence>
<gene>
    <name evidence="1" type="ORF">ACJMK2_043254</name>
</gene>
<sequence>MDSWSVYERSIRTNKDSERWHNRFNRIARKANSPFFLLLTLLYKEARYTGYVVHLVQEGKIRQHQNKQTTNVQGRLNKLWENNGNHLISTNTLLKCCARLYCPC</sequence>
<dbReference type="AlphaFoldDB" id="A0ABD3VWB9"/>
<evidence type="ECO:0000313" key="2">
    <source>
        <dbReference type="Proteomes" id="UP001634394"/>
    </source>
</evidence>
<reference evidence="1 2" key="1">
    <citation type="submission" date="2024-11" db="EMBL/GenBank/DDBJ databases">
        <title>Chromosome-level genome assembly of the freshwater bivalve Anodonta woodiana.</title>
        <authorList>
            <person name="Chen X."/>
        </authorList>
    </citation>
    <scope>NUCLEOTIDE SEQUENCE [LARGE SCALE GENOMIC DNA]</scope>
    <source>
        <strain evidence="1">MN2024</strain>
        <tissue evidence="1">Gills</tissue>
    </source>
</reference>
<organism evidence="1 2">
    <name type="scientific">Sinanodonta woodiana</name>
    <name type="common">Chinese pond mussel</name>
    <name type="synonym">Anodonta woodiana</name>
    <dbReference type="NCBI Taxonomy" id="1069815"/>
    <lineage>
        <taxon>Eukaryota</taxon>
        <taxon>Metazoa</taxon>
        <taxon>Spiralia</taxon>
        <taxon>Lophotrochozoa</taxon>
        <taxon>Mollusca</taxon>
        <taxon>Bivalvia</taxon>
        <taxon>Autobranchia</taxon>
        <taxon>Heteroconchia</taxon>
        <taxon>Palaeoheterodonta</taxon>
        <taxon>Unionida</taxon>
        <taxon>Unionoidea</taxon>
        <taxon>Unionidae</taxon>
        <taxon>Unioninae</taxon>
        <taxon>Sinanodonta</taxon>
    </lineage>
</organism>
<name>A0ABD3VWB9_SINWO</name>
<accession>A0ABD3VWB9</accession>